<dbReference type="AlphaFoldDB" id="W1NLB5"/>
<proteinExistence type="predicted"/>
<feature type="signal peptide" evidence="5">
    <location>
        <begin position="1"/>
        <end position="18"/>
    </location>
</feature>
<organism evidence="7 8">
    <name type="scientific">Amborella trichopoda</name>
    <dbReference type="NCBI Taxonomy" id="13333"/>
    <lineage>
        <taxon>Eukaryota</taxon>
        <taxon>Viridiplantae</taxon>
        <taxon>Streptophyta</taxon>
        <taxon>Embryophyta</taxon>
        <taxon>Tracheophyta</taxon>
        <taxon>Spermatophyta</taxon>
        <taxon>Magnoliopsida</taxon>
        <taxon>Amborellales</taxon>
        <taxon>Amborellaceae</taxon>
        <taxon>Amborella</taxon>
    </lineage>
</organism>
<dbReference type="SUPFAM" id="SSF57850">
    <property type="entry name" value="RING/U-box"/>
    <property type="match status" value="1"/>
</dbReference>
<dbReference type="GO" id="GO:0061630">
    <property type="term" value="F:ubiquitin protein ligase activity"/>
    <property type="evidence" value="ECO:0000318"/>
    <property type="project" value="GO_Central"/>
</dbReference>
<dbReference type="eggNOG" id="KOG0800">
    <property type="taxonomic scope" value="Eukaryota"/>
</dbReference>
<reference evidence="8" key="1">
    <citation type="journal article" date="2013" name="Science">
        <title>The Amborella genome and the evolution of flowering plants.</title>
        <authorList>
            <consortium name="Amborella Genome Project"/>
        </authorList>
    </citation>
    <scope>NUCLEOTIDE SEQUENCE [LARGE SCALE GENOMIC DNA]</scope>
</reference>
<dbReference type="Gene3D" id="3.30.40.10">
    <property type="entry name" value="Zinc/RING finger domain, C3HC4 (zinc finger)"/>
    <property type="match status" value="1"/>
</dbReference>
<evidence type="ECO:0000259" key="6">
    <source>
        <dbReference type="PROSITE" id="PS50089"/>
    </source>
</evidence>
<keyword evidence="5" id="KW-0732">Signal</keyword>
<evidence type="ECO:0000256" key="5">
    <source>
        <dbReference type="SAM" id="SignalP"/>
    </source>
</evidence>
<sequence>MAYIRLKISWVLFRIGLADDWEEDLSLNDIYPNIPPTPTSHRRFCPPSDLIKSKLAVVEYEEKDEESDCVVCLNSLERGQKVRELCNCKHVFHRVCLDKWVDLGQTTCPLCRSSLLPAITGERKDSWLVDRISYLFGEDLGIEGYLEA</sequence>
<evidence type="ECO:0000313" key="7">
    <source>
        <dbReference type="EMBL" id="ERM96622.1"/>
    </source>
</evidence>
<dbReference type="InterPro" id="IPR013083">
    <property type="entry name" value="Znf_RING/FYVE/PHD"/>
</dbReference>
<dbReference type="PANTHER" id="PTHR45969">
    <property type="entry name" value="RING ZINC FINGER PROTEIN-RELATED"/>
    <property type="match status" value="1"/>
</dbReference>
<protein>
    <recommendedName>
        <fullName evidence="6">RING-type domain-containing protein</fullName>
    </recommendedName>
</protein>
<dbReference type="SMART" id="SM00744">
    <property type="entry name" value="RINGv"/>
    <property type="match status" value="1"/>
</dbReference>
<evidence type="ECO:0000313" key="8">
    <source>
        <dbReference type="Proteomes" id="UP000017836"/>
    </source>
</evidence>
<dbReference type="InterPro" id="IPR011016">
    <property type="entry name" value="Znf_RING-CH"/>
</dbReference>
<gene>
    <name evidence="7" type="ORF">AMTR_s00001p00271850</name>
</gene>
<evidence type="ECO:0000256" key="2">
    <source>
        <dbReference type="ARBA" id="ARBA00022771"/>
    </source>
</evidence>
<dbReference type="PANTHER" id="PTHR45969:SF81">
    <property type="entry name" value="OS08G0157400 PROTEIN"/>
    <property type="match status" value="1"/>
</dbReference>
<dbReference type="EMBL" id="KI397142">
    <property type="protein sequence ID" value="ERM96622.1"/>
    <property type="molecule type" value="Genomic_DNA"/>
</dbReference>
<dbReference type="InterPro" id="IPR001841">
    <property type="entry name" value="Znf_RING"/>
</dbReference>
<dbReference type="Gramene" id="ERM96622">
    <property type="protein sequence ID" value="ERM96622"/>
    <property type="gene ID" value="AMTR_s00001p00271850"/>
</dbReference>
<dbReference type="Pfam" id="PF13639">
    <property type="entry name" value="zf-RING_2"/>
    <property type="match status" value="1"/>
</dbReference>
<evidence type="ECO:0000256" key="4">
    <source>
        <dbReference type="PROSITE-ProRule" id="PRU00175"/>
    </source>
</evidence>
<dbReference type="HOGENOM" id="CLU_013137_18_2_1"/>
<feature type="chain" id="PRO_5004806757" description="RING-type domain-containing protein" evidence="5">
    <location>
        <begin position="19"/>
        <end position="148"/>
    </location>
</feature>
<feature type="domain" description="RING-type" evidence="6">
    <location>
        <begin position="69"/>
        <end position="112"/>
    </location>
</feature>
<dbReference type="Proteomes" id="UP000017836">
    <property type="component" value="Unassembled WGS sequence"/>
</dbReference>
<accession>W1NLB5</accession>
<dbReference type="GO" id="GO:0008270">
    <property type="term" value="F:zinc ion binding"/>
    <property type="evidence" value="ECO:0007669"/>
    <property type="project" value="UniProtKB-KW"/>
</dbReference>
<dbReference type="OMA" id="RELCNCH"/>
<keyword evidence="2 4" id="KW-0863">Zinc-finger</keyword>
<evidence type="ECO:0000256" key="3">
    <source>
        <dbReference type="ARBA" id="ARBA00022833"/>
    </source>
</evidence>
<dbReference type="SMART" id="SM00184">
    <property type="entry name" value="RING"/>
    <property type="match status" value="1"/>
</dbReference>
<name>W1NLB5_AMBTC</name>
<keyword evidence="1" id="KW-0479">Metal-binding</keyword>
<keyword evidence="3" id="KW-0862">Zinc</keyword>
<dbReference type="PROSITE" id="PS50089">
    <property type="entry name" value="ZF_RING_2"/>
    <property type="match status" value="1"/>
</dbReference>
<keyword evidence="8" id="KW-1185">Reference proteome</keyword>
<evidence type="ECO:0000256" key="1">
    <source>
        <dbReference type="ARBA" id="ARBA00022723"/>
    </source>
</evidence>
<dbReference type="GO" id="GO:0016567">
    <property type="term" value="P:protein ubiquitination"/>
    <property type="evidence" value="ECO:0000318"/>
    <property type="project" value="GO_Central"/>
</dbReference>